<dbReference type="InterPro" id="IPR036188">
    <property type="entry name" value="FAD/NAD-bd_sf"/>
</dbReference>
<dbReference type="SUPFAM" id="SSF51905">
    <property type="entry name" value="FAD/NAD(P)-binding domain"/>
    <property type="match status" value="1"/>
</dbReference>
<dbReference type="RefSeq" id="WP_075699624.1">
    <property type="nucleotide sequence ID" value="NZ_CP074126.1"/>
</dbReference>
<name>A0ABX8ANA7_9HYPH</name>
<gene>
    <name evidence="3" type="ORF">KGB56_03790</name>
</gene>
<protein>
    <submittedName>
        <fullName evidence="3">FAD-binding oxidoreductase</fullName>
    </submittedName>
</protein>
<dbReference type="SUPFAM" id="SSF54373">
    <property type="entry name" value="FAD-linked reductases, C-terminal domain"/>
    <property type="match status" value="1"/>
</dbReference>
<evidence type="ECO:0000259" key="2">
    <source>
        <dbReference type="Pfam" id="PF01266"/>
    </source>
</evidence>
<accession>A0ABX8ANA7</accession>
<dbReference type="EMBL" id="CP074126">
    <property type="protein sequence ID" value="QUS56570.1"/>
    <property type="molecule type" value="Genomic_DNA"/>
</dbReference>
<dbReference type="Gene3D" id="3.30.9.10">
    <property type="entry name" value="D-Amino Acid Oxidase, subunit A, domain 2"/>
    <property type="match status" value="1"/>
</dbReference>
<dbReference type="Gene3D" id="3.50.50.60">
    <property type="entry name" value="FAD/NAD(P)-binding domain"/>
    <property type="match status" value="2"/>
</dbReference>
<reference evidence="3 4" key="1">
    <citation type="journal article" date="2021" name="Angew. Chem. Int. Ed. Engl.">
        <title>A novel family of nonribosomal peptides modulate collective behavior in Pseudovibrio bacteria isolated from marine sponges.</title>
        <authorList>
            <person name="Ioca L.P."/>
            <person name="Dai Y."/>
            <person name="Kunakom S."/>
            <person name="Diaz-Espinosa J."/>
            <person name="Krunic A."/>
            <person name="Crnkovic C.M."/>
            <person name="Orjala J."/>
            <person name="Sanchez L.M."/>
            <person name="Ferreira A.G."/>
            <person name="Berlinck R.G.S."/>
            <person name="Eustaquio A.S."/>
        </authorList>
    </citation>
    <scope>NUCLEOTIDE SEQUENCE [LARGE SCALE GENOMIC DNA]</scope>
    <source>
        <strain evidence="3 4">Ab134</strain>
    </source>
</reference>
<evidence type="ECO:0000256" key="1">
    <source>
        <dbReference type="ARBA" id="ARBA00023002"/>
    </source>
</evidence>
<dbReference type="PANTHER" id="PTHR13847">
    <property type="entry name" value="SARCOSINE DEHYDROGENASE-RELATED"/>
    <property type="match status" value="1"/>
</dbReference>
<organism evidence="3 4">
    <name type="scientific">Pseudovibrio brasiliensis</name>
    <dbReference type="NCBI Taxonomy" id="1898042"/>
    <lineage>
        <taxon>Bacteria</taxon>
        <taxon>Pseudomonadati</taxon>
        <taxon>Pseudomonadota</taxon>
        <taxon>Alphaproteobacteria</taxon>
        <taxon>Hyphomicrobiales</taxon>
        <taxon>Stappiaceae</taxon>
        <taxon>Pseudovibrio</taxon>
    </lineage>
</organism>
<sequence>MTRTIVIGAGIVGLSCAYYLAQAGKTVVIVDPTPEGDKASFGNAAGLAVTECVPAGVPGLLFNMPKLLLDPLGPLFLKPTHVRSMLPWLIEFQRSSSKKRVLEIAPALAALNDRTYADFAPILRDLEYEQHVHNKGCLVLYNDESSFEKDRFSWDLKAQHGVRFERLNSGEVRELEPDIGPRKQFGVLEPDWSHISSPKQLMDRFLNWAKDQNIEFIRETAVTLERTQDRASVQLGNGDLLEGECVVVAAGAWSKSLAASIGDKCLLESERGYNTTFRTPGISLTRELLFAEEMFAVTPIVEGLRVGGAAEFAGLKTPPNFERSHALAKLASKMLPDLQTDNGDQWMGHRSATPDSLPVIGQSPKTPCVHYAFGHGHLGLTQGPTTGRLIADLVLQREPVIDPKPYGIDRFA</sequence>
<feature type="domain" description="FAD dependent oxidoreductase" evidence="2">
    <location>
        <begin position="4"/>
        <end position="393"/>
    </location>
</feature>
<dbReference type="PANTHER" id="PTHR13847:SF289">
    <property type="entry name" value="GLYCINE OXIDASE"/>
    <property type="match status" value="1"/>
</dbReference>
<keyword evidence="4" id="KW-1185">Reference proteome</keyword>
<dbReference type="Proteomes" id="UP000680706">
    <property type="component" value="Chromosome"/>
</dbReference>
<evidence type="ECO:0000313" key="3">
    <source>
        <dbReference type="EMBL" id="QUS56570.1"/>
    </source>
</evidence>
<dbReference type="Pfam" id="PF01266">
    <property type="entry name" value="DAO"/>
    <property type="match status" value="1"/>
</dbReference>
<dbReference type="InterPro" id="IPR006076">
    <property type="entry name" value="FAD-dep_OxRdtase"/>
</dbReference>
<evidence type="ECO:0000313" key="4">
    <source>
        <dbReference type="Proteomes" id="UP000680706"/>
    </source>
</evidence>
<proteinExistence type="predicted"/>
<keyword evidence="1" id="KW-0560">Oxidoreductase</keyword>
<dbReference type="PROSITE" id="PS51257">
    <property type="entry name" value="PROKAR_LIPOPROTEIN"/>
    <property type="match status" value="1"/>
</dbReference>